<dbReference type="PROSITE" id="PS50850">
    <property type="entry name" value="MFS"/>
    <property type="match status" value="1"/>
</dbReference>
<gene>
    <name evidence="6" type="ORF">Q7A36_27365</name>
</gene>
<dbReference type="Pfam" id="PF07690">
    <property type="entry name" value="MFS_1"/>
    <property type="match status" value="1"/>
</dbReference>
<organism evidence="6 7">
    <name type="scientific">Paracraurococcus lichenis</name>
    <dbReference type="NCBI Taxonomy" id="3064888"/>
    <lineage>
        <taxon>Bacteria</taxon>
        <taxon>Pseudomonadati</taxon>
        <taxon>Pseudomonadota</taxon>
        <taxon>Alphaproteobacteria</taxon>
        <taxon>Acetobacterales</taxon>
        <taxon>Roseomonadaceae</taxon>
        <taxon>Paracraurococcus</taxon>
    </lineage>
</organism>
<dbReference type="InterPro" id="IPR020846">
    <property type="entry name" value="MFS_dom"/>
</dbReference>
<dbReference type="PANTHER" id="PTHR23534">
    <property type="entry name" value="MFS PERMEASE"/>
    <property type="match status" value="1"/>
</dbReference>
<name>A0ABT9E7K6_9PROT</name>
<dbReference type="InterPro" id="IPR036259">
    <property type="entry name" value="MFS_trans_sf"/>
</dbReference>
<feature type="transmembrane region" description="Helical" evidence="4">
    <location>
        <begin position="102"/>
        <end position="118"/>
    </location>
</feature>
<dbReference type="Proteomes" id="UP001243009">
    <property type="component" value="Unassembled WGS sequence"/>
</dbReference>
<feature type="transmembrane region" description="Helical" evidence="4">
    <location>
        <begin position="289"/>
        <end position="309"/>
    </location>
</feature>
<evidence type="ECO:0000313" key="7">
    <source>
        <dbReference type="Proteomes" id="UP001243009"/>
    </source>
</evidence>
<evidence type="ECO:0000313" key="6">
    <source>
        <dbReference type="EMBL" id="MDO9712092.1"/>
    </source>
</evidence>
<keyword evidence="2 4" id="KW-1133">Transmembrane helix</keyword>
<evidence type="ECO:0000259" key="5">
    <source>
        <dbReference type="PROSITE" id="PS50850"/>
    </source>
</evidence>
<dbReference type="SUPFAM" id="SSF103473">
    <property type="entry name" value="MFS general substrate transporter"/>
    <property type="match status" value="1"/>
</dbReference>
<feature type="transmembrane region" description="Helical" evidence="4">
    <location>
        <begin position="380"/>
        <end position="398"/>
    </location>
</feature>
<feature type="transmembrane region" description="Helical" evidence="4">
    <location>
        <begin position="139"/>
        <end position="158"/>
    </location>
</feature>
<dbReference type="RefSeq" id="WP_305106948.1">
    <property type="nucleotide sequence ID" value="NZ_JAUTWS010000040.1"/>
</dbReference>
<feature type="transmembrane region" description="Helical" evidence="4">
    <location>
        <begin position="261"/>
        <end position="282"/>
    </location>
</feature>
<keyword evidence="3 4" id="KW-0472">Membrane</keyword>
<feature type="domain" description="Major facilitator superfamily (MFS) profile" evidence="5">
    <location>
        <begin position="223"/>
        <end position="407"/>
    </location>
</feature>
<reference evidence="6 7" key="1">
    <citation type="submission" date="2023-08" db="EMBL/GenBank/DDBJ databases">
        <title>The draft genome sequence of Paracraurococcus sp. LOR1-02.</title>
        <authorList>
            <person name="Kingkaew E."/>
            <person name="Tanasupawat S."/>
        </authorList>
    </citation>
    <scope>NUCLEOTIDE SEQUENCE [LARGE SCALE GENOMIC DNA]</scope>
    <source>
        <strain evidence="6 7">LOR1-02</strain>
    </source>
</reference>
<dbReference type="Gene3D" id="1.20.1250.20">
    <property type="entry name" value="MFS general substrate transporter like domains"/>
    <property type="match status" value="1"/>
</dbReference>
<proteinExistence type="predicted"/>
<evidence type="ECO:0000256" key="2">
    <source>
        <dbReference type="ARBA" id="ARBA00022989"/>
    </source>
</evidence>
<protein>
    <submittedName>
        <fullName evidence="6">MFS transporter</fullName>
    </submittedName>
</protein>
<accession>A0ABT9E7K6</accession>
<feature type="transmembrane region" description="Helical" evidence="4">
    <location>
        <begin position="349"/>
        <end position="368"/>
    </location>
</feature>
<feature type="transmembrane region" description="Helical" evidence="4">
    <location>
        <begin position="224"/>
        <end position="249"/>
    </location>
</feature>
<keyword evidence="1 4" id="KW-0812">Transmembrane</keyword>
<evidence type="ECO:0000256" key="1">
    <source>
        <dbReference type="ARBA" id="ARBA00022692"/>
    </source>
</evidence>
<comment type="caution">
    <text evidence="6">The sequence shown here is derived from an EMBL/GenBank/DDBJ whole genome shotgun (WGS) entry which is preliminary data.</text>
</comment>
<evidence type="ECO:0000256" key="3">
    <source>
        <dbReference type="ARBA" id="ARBA00023136"/>
    </source>
</evidence>
<feature type="transmembrane region" description="Helical" evidence="4">
    <location>
        <begin position="170"/>
        <end position="190"/>
    </location>
</feature>
<sequence length="407" mass="43402">MPPQTLDAAMRRNLFLLACCQAIGQAGNTMMFAATALSVVTFFPDRDLATLPVTMQHLGVMLSVFPAGLLMQRMGRRFGFRTGSVFGMAGATTVGLGLWTGIFALMCLGGLILGYAVASLQMYRFAAVELVPAAYRARAISWVTAGGVVAGILGPSLVRLTHDQWVPLYLATYAAMVGIHITVFTIMSFIRFPPMQGPGSVTAGGGEAALPPRPLAEIASQPRFVVAAVSAMVAFGLMSFLMSASPLAIVACGLPHTEAHWVIFLHVMGMFVPAFFTGSLISRFGTLNVMMAGIAILLGGIAAGVAGMTEWHFRIALMMNGVGWNFLFVGATTLVTTCYRPSERGKTQALNDFLVFGTTASASFLAGFLQERLGWLPLNWYSLGLLAVAVLAVGWLRMHRQHQPAPA</sequence>
<feature type="transmembrane region" description="Helical" evidence="4">
    <location>
        <begin position="315"/>
        <end position="337"/>
    </location>
</feature>
<keyword evidence="7" id="KW-1185">Reference proteome</keyword>
<dbReference type="PANTHER" id="PTHR23534:SF1">
    <property type="entry name" value="MAJOR FACILITATOR SUPERFAMILY PROTEIN"/>
    <property type="match status" value="1"/>
</dbReference>
<evidence type="ECO:0000256" key="4">
    <source>
        <dbReference type="SAM" id="Phobius"/>
    </source>
</evidence>
<dbReference type="EMBL" id="JAUTWS010000040">
    <property type="protein sequence ID" value="MDO9712092.1"/>
    <property type="molecule type" value="Genomic_DNA"/>
</dbReference>
<dbReference type="InterPro" id="IPR011701">
    <property type="entry name" value="MFS"/>
</dbReference>